<evidence type="ECO:0000256" key="2">
    <source>
        <dbReference type="ARBA" id="ARBA00022771"/>
    </source>
</evidence>
<dbReference type="InterPro" id="IPR001841">
    <property type="entry name" value="Znf_RING"/>
</dbReference>
<dbReference type="SUPFAM" id="SSF57850">
    <property type="entry name" value="RING/U-box"/>
    <property type="match status" value="1"/>
</dbReference>
<evidence type="ECO:0000256" key="5">
    <source>
        <dbReference type="SAM" id="MobiDB-lite"/>
    </source>
</evidence>
<name>E4Y6I4_OIKDI</name>
<gene>
    <name evidence="7" type="ORF">GSOID_T00025129001</name>
</gene>
<dbReference type="SMART" id="SM00184">
    <property type="entry name" value="RING"/>
    <property type="match status" value="1"/>
</dbReference>
<evidence type="ECO:0000256" key="3">
    <source>
        <dbReference type="ARBA" id="ARBA00022833"/>
    </source>
</evidence>
<dbReference type="Proteomes" id="UP000011014">
    <property type="component" value="Unassembled WGS sequence"/>
</dbReference>
<feature type="domain" description="RING-type" evidence="6">
    <location>
        <begin position="112"/>
        <end position="154"/>
    </location>
</feature>
<dbReference type="PROSITE" id="PS50089">
    <property type="entry name" value="ZF_RING_2"/>
    <property type="match status" value="1"/>
</dbReference>
<dbReference type="Pfam" id="PF13445">
    <property type="entry name" value="zf-RING_UBOX"/>
    <property type="match status" value="1"/>
</dbReference>
<feature type="compositionally biased region" description="Acidic residues" evidence="5">
    <location>
        <begin position="55"/>
        <end position="64"/>
    </location>
</feature>
<feature type="region of interest" description="Disordered" evidence="5">
    <location>
        <begin position="1"/>
        <end position="35"/>
    </location>
</feature>
<dbReference type="PANTHER" id="PTHR23327:SF51">
    <property type="entry name" value="TRANSCRIPTIONAL REGULATOR OF YEAST FORM ADHERENCE 3"/>
    <property type="match status" value="1"/>
</dbReference>
<protein>
    <recommendedName>
        <fullName evidence="6">RING-type domain-containing protein</fullName>
    </recommendedName>
</protein>
<accession>E4Y6I4</accession>
<sequence length="167" mass="18408">MSGFGRQRLNAVSCSDSEYDGSSRASSVSQYDSDSNLSIVPKKKLGFGAKRASETDDSASDSDSENSTPPNSSFGAKKKKGKDETNDDAKKSKPRWEAVSTTVEIAEEDFKCPICLDFFKQPIETPCCRQAFCKSCLEKSANNHRAEFKCPFCNKFTSQERVANPPF</sequence>
<dbReference type="AlphaFoldDB" id="E4Y6I4"/>
<evidence type="ECO:0000256" key="1">
    <source>
        <dbReference type="ARBA" id="ARBA00022723"/>
    </source>
</evidence>
<evidence type="ECO:0000259" key="6">
    <source>
        <dbReference type="PROSITE" id="PS50089"/>
    </source>
</evidence>
<keyword evidence="3" id="KW-0862">Zinc</keyword>
<dbReference type="PANTHER" id="PTHR23327">
    <property type="entry name" value="RING FINGER PROTEIN 127"/>
    <property type="match status" value="1"/>
</dbReference>
<proteinExistence type="predicted"/>
<dbReference type="InterPro" id="IPR013083">
    <property type="entry name" value="Znf_RING/FYVE/PHD"/>
</dbReference>
<feature type="compositionally biased region" description="Basic and acidic residues" evidence="5">
    <location>
        <begin position="81"/>
        <end position="96"/>
    </location>
</feature>
<organism evidence="7">
    <name type="scientific">Oikopleura dioica</name>
    <name type="common">Tunicate</name>
    <dbReference type="NCBI Taxonomy" id="34765"/>
    <lineage>
        <taxon>Eukaryota</taxon>
        <taxon>Metazoa</taxon>
        <taxon>Chordata</taxon>
        <taxon>Tunicata</taxon>
        <taxon>Appendicularia</taxon>
        <taxon>Copelata</taxon>
        <taxon>Oikopleuridae</taxon>
        <taxon>Oikopleura</taxon>
    </lineage>
</organism>
<dbReference type="Gene3D" id="3.30.40.10">
    <property type="entry name" value="Zinc/RING finger domain, C3HC4 (zinc finger)"/>
    <property type="match status" value="1"/>
</dbReference>
<feature type="region of interest" description="Disordered" evidence="5">
    <location>
        <begin position="47"/>
        <end position="98"/>
    </location>
</feature>
<feature type="compositionally biased region" description="Polar residues" evidence="5">
    <location>
        <begin position="23"/>
        <end position="35"/>
    </location>
</feature>
<reference evidence="7" key="1">
    <citation type="journal article" date="2010" name="Science">
        <title>Plasticity of animal genome architecture unmasked by rapid evolution of a pelagic tunicate.</title>
        <authorList>
            <person name="Denoeud F."/>
            <person name="Henriet S."/>
            <person name="Mungpakdee S."/>
            <person name="Aury J.M."/>
            <person name="Da Silva C."/>
            <person name="Brinkmann H."/>
            <person name="Mikhaleva J."/>
            <person name="Olsen L.C."/>
            <person name="Jubin C."/>
            <person name="Canestro C."/>
            <person name="Bouquet J.M."/>
            <person name="Danks G."/>
            <person name="Poulain J."/>
            <person name="Campsteijn C."/>
            <person name="Adamski M."/>
            <person name="Cross I."/>
            <person name="Yadetie F."/>
            <person name="Muffato M."/>
            <person name="Louis A."/>
            <person name="Butcher S."/>
            <person name="Tsagkogeorga G."/>
            <person name="Konrad A."/>
            <person name="Singh S."/>
            <person name="Jensen M.F."/>
            <person name="Cong E.H."/>
            <person name="Eikeseth-Otteraa H."/>
            <person name="Noel B."/>
            <person name="Anthouard V."/>
            <person name="Porcel B.M."/>
            <person name="Kachouri-Lafond R."/>
            <person name="Nishino A."/>
            <person name="Ugolini M."/>
            <person name="Chourrout P."/>
            <person name="Nishida H."/>
            <person name="Aasland R."/>
            <person name="Huzurbazar S."/>
            <person name="Westhof E."/>
            <person name="Delsuc F."/>
            <person name="Lehrach H."/>
            <person name="Reinhardt R."/>
            <person name="Weissenbach J."/>
            <person name="Roy S.W."/>
            <person name="Artiguenave F."/>
            <person name="Postlethwait J.H."/>
            <person name="Manak J.R."/>
            <person name="Thompson E.M."/>
            <person name="Jaillon O."/>
            <person name="Du Pasquier L."/>
            <person name="Boudinot P."/>
            <person name="Liberles D.A."/>
            <person name="Volff J.N."/>
            <person name="Philippe H."/>
            <person name="Lenhard B."/>
            <person name="Roest Crollius H."/>
            <person name="Wincker P."/>
            <person name="Chourrout D."/>
        </authorList>
    </citation>
    <scope>NUCLEOTIDE SEQUENCE [LARGE SCALE GENOMIC DNA]</scope>
</reference>
<evidence type="ECO:0000256" key="4">
    <source>
        <dbReference type="PROSITE-ProRule" id="PRU00175"/>
    </source>
</evidence>
<evidence type="ECO:0000313" key="7">
    <source>
        <dbReference type="EMBL" id="CBY31234.1"/>
    </source>
</evidence>
<dbReference type="GO" id="GO:0008270">
    <property type="term" value="F:zinc ion binding"/>
    <property type="evidence" value="ECO:0007669"/>
    <property type="project" value="UniProtKB-KW"/>
</dbReference>
<keyword evidence="2 4" id="KW-0863">Zinc-finger</keyword>
<dbReference type="InterPro" id="IPR027370">
    <property type="entry name" value="Znf-RING_euk"/>
</dbReference>
<dbReference type="EMBL" id="FN654296">
    <property type="protein sequence ID" value="CBY31234.1"/>
    <property type="molecule type" value="Genomic_DNA"/>
</dbReference>
<keyword evidence="1" id="KW-0479">Metal-binding</keyword>